<dbReference type="Gramene" id="PNW85313">
    <property type="protein sequence ID" value="PNW85313"/>
    <property type="gene ID" value="CHLRE_03g180500v5"/>
</dbReference>
<accession>A0A2K3DXP8</accession>
<name>A0A2K3DXP8_CHLRE</name>
<evidence type="ECO:0000256" key="1">
    <source>
        <dbReference type="SAM" id="MobiDB-lite"/>
    </source>
</evidence>
<feature type="compositionally biased region" description="Low complexity" evidence="1">
    <location>
        <begin position="225"/>
        <end position="237"/>
    </location>
</feature>
<dbReference type="InParanoid" id="A0A2K3DXP8"/>
<feature type="compositionally biased region" description="Gly residues" evidence="1">
    <location>
        <begin position="215"/>
        <end position="224"/>
    </location>
</feature>
<keyword evidence="3" id="KW-1185">Reference proteome</keyword>
<dbReference type="GeneID" id="5728784"/>
<feature type="region of interest" description="Disordered" evidence="1">
    <location>
        <begin position="273"/>
        <end position="292"/>
    </location>
</feature>
<dbReference type="OrthoDB" id="67296at2759"/>
<evidence type="ECO:0000313" key="2">
    <source>
        <dbReference type="EMBL" id="PNW85313.1"/>
    </source>
</evidence>
<dbReference type="AlphaFoldDB" id="A0A2K3DXP8"/>
<dbReference type="RefSeq" id="XP_042926166.1">
    <property type="nucleotide sequence ID" value="XM_043061037.1"/>
</dbReference>
<dbReference type="EMBL" id="CM008964">
    <property type="protein sequence ID" value="PNW85313.1"/>
    <property type="molecule type" value="Genomic_DNA"/>
</dbReference>
<dbReference type="Proteomes" id="UP000006906">
    <property type="component" value="Chromosome 3"/>
</dbReference>
<dbReference type="OMA" id="HMNPHER"/>
<reference evidence="2 3" key="1">
    <citation type="journal article" date="2007" name="Science">
        <title>The Chlamydomonas genome reveals the evolution of key animal and plant functions.</title>
        <authorList>
            <person name="Merchant S.S."/>
            <person name="Prochnik S.E."/>
            <person name="Vallon O."/>
            <person name="Harris E.H."/>
            <person name="Karpowicz S.J."/>
            <person name="Witman G.B."/>
            <person name="Terry A."/>
            <person name="Salamov A."/>
            <person name="Fritz-Laylin L.K."/>
            <person name="Marechal-Drouard L."/>
            <person name="Marshall W.F."/>
            <person name="Qu L.H."/>
            <person name="Nelson D.R."/>
            <person name="Sanderfoot A.A."/>
            <person name="Spalding M.H."/>
            <person name="Kapitonov V.V."/>
            <person name="Ren Q."/>
            <person name="Ferris P."/>
            <person name="Lindquist E."/>
            <person name="Shapiro H."/>
            <person name="Lucas S.M."/>
            <person name="Grimwood J."/>
            <person name="Schmutz J."/>
            <person name="Cardol P."/>
            <person name="Cerutti H."/>
            <person name="Chanfreau G."/>
            <person name="Chen C.L."/>
            <person name="Cognat V."/>
            <person name="Croft M.T."/>
            <person name="Dent R."/>
            <person name="Dutcher S."/>
            <person name="Fernandez E."/>
            <person name="Fukuzawa H."/>
            <person name="Gonzalez-Ballester D."/>
            <person name="Gonzalez-Halphen D."/>
            <person name="Hallmann A."/>
            <person name="Hanikenne M."/>
            <person name="Hippler M."/>
            <person name="Inwood W."/>
            <person name="Jabbari K."/>
            <person name="Kalanon M."/>
            <person name="Kuras R."/>
            <person name="Lefebvre P.A."/>
            <person name="Lemaire S.D."/>
            <person name="Lobanov A.V."/>
            <person name="Lohr M."/>
            <person name="Manuell A."/>
            <person name="Meier I."/>
            <person name="Mets L."/>
            <person name="Mittag M."/>
            <person name="Mittelmeier T."/>
            <person name="Moroney J.V."/>
            <person name="Moseley J."/>
            <person name="Napoli C."/>
            <person name="Nedelcu A.M."/>
            <person name="Niyogi K."/>
            <person name="Novoselov S.V."/>
            <person name="Paulsen I.T."/>
            <person name="Pazour G."/>
            <person name="Purton S."/>
            <person name="Ral J.P."/>
            <person name="Riano-Pachon D.M."/>
            <person name="Riekhof W."/>
            <person name="Rymarquis L."/>
            <person name="Schroda M."/>
            <person name="Stern D."/>
            <person name="Umen J."/>
            <person name="Willows R."/>
            <person name="Wilson N."/>
            <person name="Zimmer S.L."/>
            <person name="Allmer J."/>
            <person name="Balk J."/>
            <person name="Bisova K."/>
            <person name="Chen C.J."/>
            <person name="Elias M."/>
            <person name="Gendler K."/>
            <person name="Hauser C."/>
            <person name="Lamb M.R."/>
            <person name="Ledford H."/>
            <person name="Long J.C."/>
            <person name="Minagawa J."/>
            <person name="Page M.D."/>
            <person name="Pan J."/>
            <person name="Pootakham W."/>
            <person name="Roje S."/>
            <person name="Rose A."/>
            <person name="Stahlberg E."/>
            <person name="Terauchi A.M."/>
            <person name="Yang P."/>
            <person name="Ball S."/>
            <person name="Bowler C."/>
            <person name="Dieckmann C.L."/>
            <person name="Gladyshev V.N."/>
            <person name="Green P."/>
            <person name="Jorgensen R."/>
            <person name="Mayfield S."/>
            <person name="Mueller-Roeber B."/>
            <person name="Rajamani S."/>
            <person name="Sayre R.T."/>
            <person name="Brokstein P."/>
            <person name="Dubchak I."/>
            <person name="Goodstein D."/>
            <person name="Hornick L."/>
            <person name="Huang Y.W."/>
            <person name="Jhaveri J."/>
            <person name="Luo Y."/>
            <person name="Martinez D."/>
            <person name="Ngau W.C."/>
            <person name="Otillar B."/>
            <person name="Poliakov A."/>
            <person name="Porter A."/>
            <person name="Szajkowski L."/>
            <person name="Werner G."/>
            <person name="Zhou K."/>
            <person name="Grigoriev I.V."/>
            <person name="Rokhsar D.S."/>
            <person name="Grossman A.R."/>
        </authorList>
    </citation>
    <scope>NUCLEOTIDE SEQUENCE [LARGE SCALE GENOMIC DNA]</scope>
    <source>
        <strain evidence="3">CC-503</strain>
    </source>
</reference>
<dbReference type="PaxDb" id="3055-EDP05926"/>
<dbReference type="GO" id="GO:0097196">
    <property type="term" value="C:Shu complex"/>
    <property type="evidence" value="ECO:0000318"/>
    <property type="project" value="GO_Central"/>
</dbReference>
<dbReference type="PANTHER" id="PTHR28653:SF1">
    <property type="entry name" value="ATPASE SWSAP1"/>
    <property type="match status" value="1"/>
</dbReference>
<dbReference type="STRING" id="3055.A0A2K3DXP8"/>
<dbReference type="GO" id="GO:0000724">
    <property type="term" value="P:double-strand break repair via homologous recombination"/>
    <property type="evidence" value="ECO:0000318"/>
    <property type="project" value="GO_Central"/>
</dbReference>
<dbReference type="PANTHER" id="PTHR28653">
    <property type="match status" value="1"/>
</dbReference>
<protein>
    <submittedName>
        <fullName evidence="2">Uncharacterized protein</fullName>
    </submittedName>
</protein>
<evidence type="ECO:0000313" key="3">
    <source>
        <dbReference type="Proteomes" id="UP000006906"/>
    </source>
</evidence>
<gene>
    <name evidence="2" type="ORF">CHLRE_03g180500v5</name>
</gene>
<feature type="region of interest" description="Disordered" evidence="1">
    <location>
        <begin position="212"/>
        <end position="237"/>
    </location>
</feature>
<proteinExistence type="predicted"/>
<dbReference type="ExpressionAtlas" id="A0A2K3DXP8">
    <property type="expression patterns" value="baseline"/>
</dbReference>
<sequence>MKILVAGMELPPAAAASVAAMPAADAEGELDMLLVGPHASARSSLALHFALHHSAESGLPALFLCVQDAVEQSVPLLPHMCDTSDPVLERLHIKYVKGHLDLQRFGCCLHMLQAAYSAVVVEDMSGVIKIDDRNTLIRTLALLVDGMQAYRAARQLRCPLLVTDSSDEARRPRYIYDRWFPLTLVLAPVAAPPGAGGNSCYCLSVSGSSAAARPPGGGGGGGSGAAELPAPESTAAEPAGTAAAIANAGPRFVYWTTGTHIVLESVLGLGQGPGPGQGLKEPAARPVGAGGGPAAAVLPPAAFW</sequence>
<dbReference type="KEGG" id="cre:CHLRE_03g180500v5"/>
<organism evidence="2 3">
    <name type="scientific">Chlamydomonas reinhardtii</name>
    <name type="common">Chlamydomonas smithii</name>
    <dbReference type="NCBI Taxonomy" id="3055"/>
    <lineage>
        <taxon>Eukaryota</taxon>
        <taxon>Viridiplantae</taxon>
        <taxon>Chlorophyta</taxon>
        <taxon>core chlorophytes</taxon>
        <taxon>Chlorophyceae</taxon>
        <taxon>CS clade</taxon>
        <taxon>Chlamydomonadales</taxon>
        <taxon>Chlamydomonadaceae</taxon>
        <taxon>Chlamydomonas</taxon>
    </lineage>
</organism>
<dbReference type="GO" id="GO:0003697">
    <property type="term" value="F:single-stranded DNA binding"/>
    <property type="evidence" value="ECO:0000318"/>
    <property type="project" value="GO_Central"/>
</dbReference>